<feature type="region of interest" description="Disordered" evidence="1">
    <location>
        <begin position="64"/>
        <end position="138"/>
    </location>
</feature>
<protein>
    <submittedName>
        <fullName evidence="2">Uncharacterized protein</fullName>
    </submittedName>
</protein>
<feature type="compositionally biased region" description="Basic and acidic residues" evidence="1">
    <location>
        <begin position="70"/>
        <end position="82"/>
    </location>
</feature>
<keyword evidence="3" id="KW-1185">Reference proteome</keyword>
<feature type="compositionally biased region" description="Basic and acidic residues" evidence="1">
    <location>
        <begin position="96"/>
        <end position="109"/>
    </location>
</feature>
<dbReference type="RefSeq" id="WP_229673155.1">
    <property type="nucleotide sequence ID" value="NZ_BMJV01000004.1"/>
</dbReference>
<comment type="caution">
    <text evidence="2">The sequence shown here is derived from an EMBL/GenBank/DDBJ whole genome shotgun (WGS) entry which is preliminary data.</text>
</comment>
<accession>A0A8J2ZJV9</accession>
<dbReference type="EMBL" id="BMJV01000004">
    <property type="protein sequence ID" value="GGG73118.1"/>
    <property type="molecule type" value="Genomic_DNA"/>
</dbReference>
<proteinExistence type="predicted"/>
<evidence type="ECO:0000256" key="1">
    <source>
        <dbReference type="SAM" id="MobiDB-lite"/>
    </source>
</evidence>
<reference evidence="2" key="1">
    <citation type="journal article" date="2014" name="Int. J. Syst. Evol. Microbiol.">
        <title>Complete genome sequence of Corynebacterium casei LMG S-19264T (=DSM 44701T), isolated from a smear-ripened cheese.</title>
        <authorList>
            <consortium name="US DOE Joint Genome Institute (JGI-PGF)"/>
            <person name="Walter F."/>
            <person name="Albersmeier A."/>
            <person name="Kalinowski J."/>
            <person name="Ruckert C."/>
        </authorList>
    </citation>
    <scope>NUCLEOTIDE SEQUENCE</scope>
    <source>
        <strain evidence="2">CGMCC 1.15762</strain>
    </source>
</reference>
<gene>
    <name evidence="2" type="ORF">GCM10011415_21700</name>
</gene>
<evidence type="ECO:0000313" key="2">
    <source>
        <dbReference type="EMBL" id="GGG73118.1"/>
    </source>
</evidence>
<name>A0A8J2ZJV9_9RHOB</name>
<organism evidence="2 3">
    <name type="scientific">Salipiger pallidus</name>
    <dbReference type="NCBI Taxonomy" id="1775170"/>
    <lineage>
        <taxon>Bacteria</taxon>
        <taxon>Pseudomonadati</taxon>
        <taxon>Pseudomonadota</taxon>
        <taxon>Alphaproteobacteria</taxon>
        <taxon>Rhodobacterales</taxon>
        <taxon>Roseobacteraceae</taxon>
        <taxon>Salipiger</taxon>
    </lineage>
</organism>
<evidence type="ECO:0000313" key="3">
    <source>
        <dbReference type="Proteomes" id="UP000617145"/>
    </source>
</evidence>
<dbReference type="AlphaFoldDB" id="A0A8J2ZJV9"/>
<dbReference type="Proteomes" id="UP000617145">
    <property type="component" value="Unassembled WGS sequence"/>
</dbReference>
<reference evidence="2" key="2">
    <citation type="submission" date="2020-09" db="EMBL/GenBank/DDBJ databases">
        <authorList>
            <person name="Sun Q."/>
            <person name="Zhou Y."/>
        </authorList>
    </citation>
    <scope>NUCLEOTIDE SEQUENCE</scope>
    <source>
        <strain evidence="2">CGMCC 1.15762</strain>
    </source>
</reference>
<sequence length="138" mass="15993">MKRGAELFFRGLMDELDPAMRELEDLAQDMEPALRSFREEMGPALRDMMGEVQDWSAYEAPEMLPNGDIIMRRRDDVARDDEGGPDLPEPYTEAPETDKPRVPFWRRDDSDENGDADENSPRSFEPQGPEYERPEIEL</sequence>